<organism evidence="8 9">
    <name type="scientific">Phaseolus vulgaris</name>
    <name type="common">Kidney bean</name>
    <name type="synonym">French bean</name>
    <dbReference type="NCBI Taxonomy" id="3885"/>
    <lineage>
        <taxon>Eukaryota</taxon>
        <taxon>Viridiplantae</taxon>
        <taxon>Streptophyta</taxon>
        <taxon>Embryophyta</taxon>
        <taxon>Tracheophyta</taxon>
        <taxon>Spermatophyta</taxon>
        <taxon>Magnoliopsida</taxon>
        <taxon>eudicotyledons</taxon>
        <taxon>Gunneridae</taxon>
        <taxon>Pentapetalae</taxon>
        <taxon>rosids</taxon>
        <taxon>fabids</taxon>
        <taxon>Fabales</taxon>
        <taxon>Fabaceae</taxon>
        <taxon>Papilionoideae</taxon>
        <taxon>50 kb inversion clade</taxon>
        <taxon>NPAAA clade</taxon>
        <taxon>indigoferoid/millettioid clade</taxon>
        <taxon>Phaseoleae</taxon>
        <taxon>Phaseolus</taxon>
    </lineage>
</organism>
<sequence>MKRYSHLSHYKRTLHHPLLHSSLILILPSSTTMEGNTQNTFTFVTNTIDVPSPSTPAISPSRGYLSLLAQTYPPGFSRKVFAEVIGTYLLVFVGSGSAGLSVIDESRVSKLAASLAAGLIVTVLIYSIGHISGAHMNPAVSLAFAAVRHFPWPQLPFYVAAQLTGSISASYTLRELFQPSNEIGGTSPAGSHIQALIMEMVTTYTMVFISMAVATDTNATGQLSGVAVGCSVSISSIVAGPISGGSMNPARTLGPAIATSSYKGLWLYFVGPITGAILAAWSYNVIRDTEHPGFPFSLSSLSFKARNRTSGTQQVGKTDHQCLV</sequence>
<dbReference type="InterPro" id="IPR034294">
    <property type="entry name" value="Aquaporin_transptr"/>
</dbReference>
<feature type="transmembrane region" description="Helical" evidence="7">
    <location>
        <begin position="193"/>
        <end position="214"/>
    </location>
</feature>
<dbReference type="GO" id="GO:0015267">
    <property type="term" value="F:channel activity"/>
    <property type="evidence" value="ECO:0007669"/>
    <property type="project" value="InterPro"/>
</dbReference>
<comment type="subcellular location">
    <subcellularLocation>
        <location evidence="1">Membrane</location>
        <topology evidence="1">Multi-pass membrane protein</topology>
    </subcellularLocation>
</comment>
<dbReference type="InterPro" id="IPR023271">
    <property type="entry name" value="Aquaporin-like"/>
</dbReference>
<evidence type="ECO:0000256" key="5">
    <source>
        <dbReference type="ARBA" id="ARBA00023136"/>
    </source>
</evidence>
<dbReference type="PhylomeDB" id="V7B3W9"/>
<dbReference type="CDD" id="cd00333">
    <property type="entry name" value="MIP"/>
    <property type="match status" value="1"/>
</dbReference>
<name>V7B3W9_PHAVU</name>
<reference evidence="9" key="1">
    <citation type="journal article" date="2014" name="Nat. Genet.">
        <title>A reference genome for common bean and genome-wide analysis of dual domestications.</title>
        <authorList>
            <person name="Schmutz J."/>
            <person name="McClean P.E."/>
            <person name="Mamidi S."/>
            <person name="Wu G.A."/>
            <person name="Cannon S.B."/>
            <person name="Grimwood J."/>
            <person name="Jenkins J."/>
            <person name="Shu S."/>
            <person name="Song Q."/>
            <person name="Chavarro C."/>
            <person name="Torres-Torres M."/>
            <person name="Geffroy V."/>
            <person name="Moghaddam S.M."/>
            <person name="Gao D."/>
            <person name="Abernathy B."/>
            <person name="Barry K."/>
            <person name="Blair M."/>
            <person name="Brick M.A."/>
            <person name="Chovatia M."/>
            <person name="Gepts P."/>
            <person name="Goodstein D.M."/>
            <person name="Gonzales M."/>
            <person name="Hellsten U."/>
            <person name="Hyten D.L."/>
            <person name="Jia G."/>
            <person name="Kelly J.D."/>
            <person name="Kudrna D."/>
            <person name="Lee R."/>
            <person name="Richard M.M."/>
            <person name="Miklas P.N."/>
            <person name="Osorno J.M."/>
            <person name="Rodrigues J."/>
            <person name="Thareau V."/>
            <person name="Urrea C.A."/>
            <person name="Wang M."/>
            <person name="Yu Y."/>
            <person name="Zhang M."/>
            <person name="Wing R.A."/>
            <person name="Cregan P.B."/>
            <person name="Rokhsar D.S."/>
            <person name="Jackson S.A."/>
        </authorList>
    </citation>
    <scope>NUCLEOTIDE SEQUENCE [LARGE SCALE GENOMIC DNA]</scope>
    <source>
        <strain evidence="9">cv. G19833</strain>
    </source>
</reference>
<dbReference type="Pfam" id="PF00230">
    <property type="entry name" value="MIP"/>
    <property type="match status" value="1"/>
</dbReference>
<dbReference type="PRINTS" id="PR00783">
    <property type="entry name" value="MINTRINSICP"/>
</dbReference>
<dbReference type="OMA" id="IRAIAYF"/>
<dbReference type="SMR" id="V7B3W9"/>
<dbReference type="PROSITE" id="PS00221">
    <property type="entry name" value="MIP"/>
    <property type="match status" value="1"/>
</dbReference>
<dbReference type="GO" id="GO:0016020">
    <property type="term" value="C:membrane"/>
    <property type="evidence" value="ECO:0007669"/>
    <property type="project" value="UniProtKB-SubCell"/>
</dbReference>
<evidence type="ECO:0000256" key="4">
    <source>
        <dbReference type="ARBA" id="ARBA00022989"/>
    </source>
</evidence>
<evidence type="ECO:0000313" key="8">
    <source>
        <dbReference type="EMBL" id="ESW11568.1"/>
    </source>
</evidence>
<feature type="transmembrane region" description="Helical" evidence="7">
    <location>
        <begin position="226"/>
        <end position="245"/>
    </location>
</feature>
<dbReference type="InterPro" id="IPR022357">
    <property type="entry name" value="MIP_CS"/>
</dbReference>
<keyword evidence="3 6" id="KW-0812">Transmembrane</keyword>
<keyword evidence="9" id="KW-1185">Reference proteome</keyword>
<feature type="transmembrane region" description="Helical" evidence="7">
    <location>
        <begin position="155"/>
        <end position="173"/>
    </location>
</feature>
<dbReference type="OrthoDB" id="3222at2759"/>
<dbReference type="Gene3D" id="1.20.1080.10">
    <property type="entry name" value="Glycerol uptake facilitator protein"/>
    <property type="match status" value="1"/>
</dbReference>
<keyword evidence="5 7" id="KW-0472">Membrane</keyword>
<dbReference type="eggNOG" id="KOG0223">
    <property type="taxonomic scope" value="Eukaryota"/>
</dbReference>
<dbReference type="SUPFAM" id="SSF81338">
    <property type="entry name" value="Aquaporin-like"/>
    <property type="match status" value="1"/>
</dbReference>
<proteinExistence type="inferred from homology"/>
<evidence type="ECO:0008006" key="10">
    <source>
        <dbReference type="Google" id="ProtNLM"/>
    </source>
</evidence>
<evidence type="ECO:0000256" key="2">
    <source>
        <dbReference type="ARBA" id="ARBA00022448"/>
    </source>
</evidence>
<evidence type="ECO:0000256" key="7">
    <source>
        <dbReference type="SAM" id="Phobius"/>
    </source>
</evidence>
<feature type="transmembrane region" description="Helical" evidence="7">
    <location>
        <begin position="115"/>
        <end position="134"/>
    </location>
</feature>
<dbReference type="PANTHER" id="PTHR45724">
    <property type="entry name" value="AQUAPORIN NIP2-1"/>
    <property type="match status" value="1"/>
</dbReference>
<dbReference type="EMBL" id="CM002295">
    <property type="protein sequence ID" value="ESW11568.1"/>
    <property type="molecule type" value="Genomic_DNA"/>
</dbReference>
<evidence type="ECO:0000256" key="1">
    <source>
        <dbReference type="ARBA" id="ARBA00004141"/>
    </source>
</evidence>
<evidence type="ECO:0000256" key="6">
    <source>
        <dbReference type="RuleBase" id="RU000477"/>
    </source>
</evidence>
<evidence type="ECO:0000313" key="9">
    <source>
        <dbReference type="Proteomes" id="UP000000226"/>
    </source>
</evidence>
<protein>
    <recommendedName>
        <fullName evidence="10">Aquaporin NIP2-1</fullName>
    </recommendedName>
</protein>
<keyword evidence="4 7" id="KW-1133">Transmembrane helix</keyword>
<dbReference type="STRING" id="3885.V7B3W9"/>
<keyword evidence="2 6" id="KW-0813">Transport</keyword>
<dbReference type="Proteomes" id="UP000000226">
    <property type="component" value="Chromosome 8"/>
</dbReference>
<feature type="transmembrane region" description="Helical" evidence="7">
    <location>
        <begin position="80"/>
        <end position="103"/>
    </location>
</feature>
<evidence type="ECO:0000256" key="3">
    <source>
        <dbReference type="ARBA" id="ARBA00022692"/>
    </source>
</evidence>
<dbReference type="Gramene" id="ESW11568">
    <property type="protein sequence ID" value="ESW11568"/>
    <property type="gene ID" value="PHAVU_008G041100g"/>
</dbReference>
<dbReference type="AlphaFoldDB" id="V7B3W9"/>
<dbReference type="PANTHER" id="PTHR45724:SF16">
    <property type="entry name" value="AQUAPORIN NIP2-1"/>
    <property type="match status" value="1"/>
</dbReference>
<dbReference type="InterPro" id="IPR000425">
    <property type="entry name" value="MIP"/>
</dbReference>
<accession>V7B3W9</accession>
<comment type="similarity">
    <text evidence="6">Belongs to the MIP/aquaporin (TC 1.A.8) family.</text>
</comment>
<gene>
    <name evidence="8" type="ORF">PHAVU_008G041100g</name>
</gene>
<feature type="transmembrane region" description="Helical" evidence="7">
    <location>
        <begin position="265"/>
        <end position="286"/>
    </location>
</feature>